<keyword evidence="3" id="KW-1185">Reference proteome</keyword>
<dbReference type="Proteomes" id="UP000477750">
    <property type="component" value="Unassembled WGS sequence"/>
</dbReference>
<comment type="caution">
    <text evidence="2">The sequence shown here is derived from an EMBL/GenBank/DDBJ whole genome shotgun (WGS) entry which is preliminary data.</text>
</comment>
<evidence type="ECO:0000256" key="1">
    <source>
        <dbReference type="SAM" id="MobiDB-lite"/>
    </source>
</evidence>
<feature type="region of interest" description="Disordered" evidence="1">
    <location>
        <begin position="34"/>
        <end position="70"/>
    </location>
</feature>
<gene>
    <name evidence="2" type="ORF">GFD30_07520</name>
</gene>
<reference evidence="2 3" key="1">
    <citation type="submission" date="2019-10" db="EMBL/GenBank/DDBJ databases">
        <title>Glycomyces albidus sp. nov., a novel actinomycete isolated from rhizosphere soil of wheat (Triticum aestivum L.).</title>
        <authorList>
            <person name="Qian L."/>
        </authorList>
    </citation>
    <scope>NUCLEOTIDE SEQUENCE [LARGE SCALE GENOMIC DNA]</scope>
    <source>
        <strain evidence="2 3">NEAU-7082</strain>
    </source>
</reference>
<organism evidence="2 3">
    <name type="scientific">Glycomyces albidus</name>
    <dbReference type="NCBI Taxonomy" id="2656774"/>
    <lineage>
        <taxon>Bacteria</taxon>
        <taxon>Bacillati</taxon>
        <taxon>Actinomycetota</taxon>
        <taxon>Actinomycetes</taxon>
        <taxon>Glycomycetales</taxon>
        <taxon>Glycomycetaceae</taxon>
        <taxon>Glycomyces</taxon>
    </lineage>
</organism>
<name>A0A6L5G6Z8_9ACTN</name>
<sequence>MVEMILAGVIVGAVAAAAVITGTRDRRRRKALDGLDGAAGHPEPIPGGWHASSAQNAGVTMGMDSGGDGF</sequence>
<evidence type="ECO:0000313" key="2">
    <source>
        <dbReference type="EMBL" id="MQM25420.1"/>
    </source>
</evidence>
<accession>A0A6L5G6Z8</accession>
<dbReference type="AlphaFoldDB" id="A0A6L5G6Z8"/>
<evidence type="ECO:0000313" key="3">
    <source>
        <dbReference type="Proteomes" id="UP000477750"/>
    </source>
</evidence>
<protein>
    <submittedName>
        <fullName evidence="2">Uncharacterized protein</fullName>
    </submittedName>
</protein>
<proteinExistence type="predicted"/>
<dbReference type="EMBL" id="WIAO01000006">
    <property type="protein sequence ID" value="MQM25420.1"/>
    <property type="molecule type" value="Genomic_DNA"/>
</dbReference>
<dbReference type="RefSeq" id="WP_153024568.1">
    <property type="nucleotide sequence ID" value="NZ_WIAO01000006.1"/>
</dbReference>